<organism evidence="2 3">
    <name type="scientific">Bartonella tamiae Th239</name>
    <dbReference type="NCBI Taxonomy" id="1094558"/>
    <lineage>
        <taxon>Bacteria</taxon>
        <taxon>Pseudomonadati</taxon>
        <taxon>Pseudomonadota</taxon>
        <taxon>Alphaproteobacteria</taxon>
        <taxon>Hyphomicrobiales</taxon>
        <taxon>Bartonellaceae</taxon>
        <taxon>Bartonella</taxon>
    </lineage>
</organism>
<dbReference type="PATRIC" id="fig|1094558.3.peg.776"/>
<dbReference type="RefSeq" id="WP_008038496.1">
    <property type="nucleotide sequence ID" value="NZ_JH725147.1"/>
</dbReference>
<proteinExistence type="predicted"/>
<dbReference type="Proteomes" id="UP000008952">
    <property type="component" value="Unassembled WGS sequence"/>
</dbReference>
<keyword evidence="3" id="KW-1185">Reference proteome</keyword>
<feature type="region of interest" description="Disordered" evidence="1">
    <location>
        <begin position="1"/>
        <end position="30"/>
    </location>
</feature>
<evidence type="ECO:0000313" key="3">
    <source>
        <dbReference type="Proteomes" id="UP000008952"/>
    </source>
</evidence>
<dbReference type="HOGENOM" id="CLU_762204_0_0_5"/>
<evidence type="ECO:0000256" key="1">
    <source>
        <dbReference type="SAM" id="MobiDB-lite"/>
    </source>
</evidence>
<comment type="caution">
    <text evidence="2">The sequence shown here is derived from an EMBL/GenBank/DDBJ whole genome shotgun (WGS) entry which is preliminary data.</text>
</comment>
<feature type="compositionally biased region" description="Basic and acidic residues" evidence="1">
    <location>
        <begin position="1"/>
        <end position="18"/>
    </location>
</feature>
<name>J1JZX6_9HYPH</name>
<evidence type="ECO:0000313" key="2">
    <source>
        <dbReference type="EMBL" id="EJF90310.1"/>
    </source>
</evidence>
<reference evidence="2 3" key="1">
    <citation type="submission" date="2012-03" db="EMBL/GenBank/DDBJ databases">
        <title>The Genome Sequence of Bartonella tamiae Th239.</title>
        <authorList>
            <consortium name="The Broad Institute Genome Sequencing Platform"/>
            <consortium name="The Broad Institute Genome Sequencing Center for Infectious Disease"/>
            <person name="Feldgarden M."/>
            <person name="Kirby J."/>
            <person name="Kosoy M."/>
            <person name="Birtles R."/>
            <person name="Probert W.S."/>
            <person name="Chiaraviglio L."/>
            <person name="Young S.K."/>
            <person name="Zeng Q."/>
            <person name="Gargeya S."/>
            <person name="Fitzgerald M."/>
            <person name="Haas B."/>
            <person name="Abouelleil A."/>
            <person name="Alvarado L."/>
            <person name="Arachchi H.M."/>
            <person name="Berlin A."/>
            <person name="Chapman S.B."/>
            <person name="Gearin G."/>
            <person name="Goldberg J."/>
            <person name="Griggs A."/>
            <person name="Gujja S."/>
            <person name="Hansen M."/>
            <person name="Heiman D."/>
            <person name="Howarth C."/>
            <person name="Larimer J."/>
            <person name="Lui A."/>
            <person name="MacDonald P.J.P."/>
            <person name="McCowen C."/>
            <person name="Montmayeur A."/>
            <person name="Murphy C."/>
            <person name="Neiman D."/>
            <person name="Pearson M."/>
            <person name="Priest M."/>
            <person name="Roberts A."/>
            <person name="Saif S."/>
            <person name="Shea T."/>
            <person name="Sisk P."/>
            <person name="Stolte C."/>
            <person name="Sykes S."/>
            <person name="Wortman J."/>
            <person name="Nusbaum C."/>
            <person name="Birren B."/>
        </authorList>
    </citation>
    <scope>NUCLEOTIDE SEQUENCE [LARGE SCALE GENOMIC DNA]</scope>
    <source>
        <strain evidence="2 3">Th239</strain>
    </source>
</reference>
<gene>
    <name evidence="2" type="ORF">ME5_00711</name>
</gene>
<sequence length="363" mass="42043">MHRLLKESKARDDKKRMDNSSLHGHRHGQAQEVTLSEIAARLRHVHDHMKKQSLPTEKTQAFFSYQDEKRQMTEHLNAISYALIAQYRARKQQQKDFEQRLVKIEDILKQIAKKDVPTHVNIEAQMREVGRNLYEKFSKNLEEHEHKQTLKLQKSNEEVLRQLREVTAVSRYSPQLAALESQIHLIQEKLDDEHVLNNNEDKAARNDAFRMEKLAAQSKKIGQCSQARPSVLKTLLQDNAFPSSKVEPPFGNMSDNVQQADCFKKLDTTFINKFKKDDFSQTLDKSSQELKEAVKRSKPIMAQCFHDNLNFKKNTKDHITQNNASEKTHDQQQEGAVVAKSITRMSAIALIIAVCYGLYIQFH</sequence>
<dbReference type="AlphaFoldDB" id="J1JZX6"/>
<dbReference type="EMBL" id="AIMB01000007">
    <property type="protein sequence ID" value="EJF90310.1"/>
    <property type="molecule type" value="Genomic_DNA"/>
</dbReference>
<accession>J1JZX6</accession>
<protein>
    <submittedName>
        <fullName evidence="2">Uncharacterized protein</fullName>
    </submittedName>
</protein>